<sequence>MKKYLYFGALLTLFSINAYADSDAPSVIKNNSSKAANVPGIADLSKGFLSDALSFAGEAIPFDNDHVYDKFINNYNKRNNESFLANLEMLAARWFPVIEPILAQYGIPEDFKYIPAIESGFSVNARSHSGATGIWQFMPTTARGYGLMISKKIDERKDIVKSTVAAARYLNDLYAELGSWTLVAAAYNVGQGALKSAMNRQDEDDYFNLKLNKETGNYVYKVIVFKHLLENSDKSSEMTPMQSINLFAALGIMGTMKNPLSRPVVQFDANSIIPLKLKTKKRPTGISRIMNWF</sequence>
<dbReference type="EMBL" id="FXSZ01000004">
    <property type="protein sequence ID" value="SMO62231.1"/>
    <property type="molecule type" value="Genomic_DNA"/>
</dbReference>
<organism evidence="4 5">
    <name type="scientific">Solitalea koreensis</name>
    <dbReference type="NCBI Taxonomy" id="543615"/>
    <lineage>
        <taxon>Bacteria</taxon>
        <taxon>Pseudomonadati</taxon>
        <taxon>Bacteroidota</taxon>
        <taxon>Sphingobacteriia</taxon>
        <taxon>Sphingobacteriales</taxon>
        <taxon>Sphingobacteriaceae</taxon>
        <taxon>Solitalea</taxon>
    </lineage>
</organism>
<dbReference type="InterPro" id="IPR008258">
    <property type="entry name" value="Transglycosylase_SLT_dom_1"/>
</dbReference>
<dbReference type="AlphaFoldDB" id="A0A521CU21"/>
<dbReference type="PANTHER" id="PTHR37423:SF2">
    <property type="entry name" value="MEMBRANE-BOUND LYTIC MUREIN TRANSGLYCOSYLASE C"/>
    <property type="match status" value="1"/>
</dbReference>
<proteinExistence type="inferred from homology"/>
<evidence type="ECO:0000313" key="4">
    <source>
        <dbReference type="EMBL" id="SMO62231.1"/>
    </source>
</evidence>
<dbReference type="RefSeq" id="WP_142603368.1">
    <property type="nucleotide sequence ID" value="NZ_FXSZ01000004.1"/>
</dbReference>
<dbReference type="CDD" id="cd16894">
    <property type="entry name" value="MltD-like"/>
    <property type="match status" value="1"/>
</dbReference>
<feature type="domain" description="Transglycosylase SLT" evidence="3">
    <location>
        <begin position="108"/>
        <end position="206"/>
    </location>
</feature>
<evidence type="ECO:0000256" key="2">
    <source>
        <dbReference type="SAM" id="SignalP"/>
    </source>
</evidence>
<feature type="chain" id="PRO_5021861195" evidence="2">
    <location>
        <begin position="21"/>
        <end position="293"/>
    </location>
</feature>
<accession>A0A521CU21</accession>
<dbReference type="Pfam" id="PF01464">
    <property type="entry name" value="SLT"/>
    <property type="match status" value="1"/>
</dbReference>
<dbReference type="PANTHER" id="PTHR37423">
    <property type="entry name" value="SOLUBLE LYTIC MUREIN TRANSGLYCOSYLASE-RELATED"/>
    <property type="match status" value="1"/>
</dbReference>
<keyword evidence="2" id="KW-0732">Signal</keyword>
<gene>
    <name evidence="4" type="ORF">SAMN06265350_104300</name>
</gene>
<dbReference type="Proteomes" id="UP000315971">
    <property type="component" value="Unassembled WGS sequence"/>
</dbReference>
<dbReference type="Gene3D" id="1.10.530.10">
    <property type="match status" value="1"/>
</dbReference>
<dbReference type="InterPro" id="IPR023346">
    <property type="entry name" value="Lysozyme-like_dom_sf"/>
</dbReference>
<evidence type="ECO:0000256" key="1">
    <source>
        <dbReference type="ARBA" id="ARBA00007734"/>
    </source>
</evidence>
<evidence type="ECO:0000313" key="5">
    <source>
        <dbReference type="Proteomes" id="UP000315971"/>
    </source>
</evidence>
<feature type="signal peptide" evidence="2">
    <location>
        <begin position="1"/>
        <end position="20"/>
    </location>
</feature>
<evidence type="ECO:0000259" key="3">
    <source>
        <dbReference type="Pfam" id="PF01464"/>
    </source>
</evidence>
<dbReference type="OrthoDB" id="9815002at2"/>
<dbReference type="SUPFAM" id="SSF53955">
    <property type="entry name" value="Lysozyme-like"/>
    <property type="match status" value="1"/>
</dbReference>
<reference evidence="4 5" key="1">
    <citation type="submission" date="2017-05" db="EMBL/GenBank/DDBJ databases">
        <authorList>
            <person name="Varghese N."/>
            <person name="Submissions S."/>
        </authorList>
    </citation>
    <scope>NUCLEOTIDE SEQUENCE [LARGE SCALE GENOMIC DNA]</scope>
    <source>
        <strain evidence="4 5">DSM 21342</strain>
    </source>
</reference>
<comment type="similarity">
    <text evidence="1">Belongs to the transglycosylase Slt family.</text>
</comment>
<protein>
    <submittedName>
        <fullName evidence="4">Transglycosylase SLT domain-containing protein</fullName>
    </submittedName>
</protein>
<name>A0A521CU21_9SPHI</name>
<keyword evidence="5" id="KW-1185">Reference proteome</keyword>